<dbReference type="EMBL" id="LAFY01000332">
    <property type="protein sequence ID" value="KJY00168.1"/>
    <property type="molecule type" value="Genomic_DNA"/>
</dbReference>
<accession>A0A0F4GT02</accession>
<evidence type="ECO:0000313" key="1">
    <source>
        <dbReference type="EMBL" id="KJY00168.1"/>
    </source>
</evidence>
<dbReference type="AlphaFoldDB" id="A0A0F4GT02"/>
<proteinExistence type="predicted"/>
<organism evidence="1 2">
    <name type="scientific">Zymoseptoria brevis</name>
    <dbReference type="NCBI Taxonomy" id="1047168"/>
    <lineage>
        <taxon>Eukaryota</taxon>
        <taxon>Fungi</taxon>
        <taxon>Dikarya</taxon>
        <taxon>Ascomycota</taxon>
        <taxon>Pezizomycotina</taxon>
        <taxon>Dothideomycetes</taxon>
        <taxon>Dothideomycetidae</taxon>
        <taxon>Mycosphaerellales</taxon>
        <taxon>Mycosphaerellaceae</taxon>
        <taxon>Zymoseptoria</taxon>
    </lineage>
</organism>
<gene>
    <name evidence="1" type="ORF">TI39_contig340g00016</name>
</gene>
<dbReference type="Proteomes" id="UP000033647">
    <property type="component" value="Unassembled WGS sequence"/>
</dbReference>
<dbReference type="OrthoDB" id="62952at2759"/>
<name>A0A0F4GT02_9PEZI</name>
<keyword evidence="2" id="KW-1185">Reference proteome</keyword>
<evidence type="ECO:0000313" key="2">
    <source>
        <dbReference type="Proteomes" id="UP000033647"/>
    </source>
</evidence>
<sequence>MHSPTQSPPVILNISSTGILDSALTTSFGSLFQGSAAEKPAHMVLHQINAQFQCSLLRLPLELRNQIYGHFLTNIESSPVHLGRHFWAPRKDPSRRSYYRIHNYLVSINRTPPNPAGDGTDDYHNLLVTCGRTYEEMSDHIYRKHELNAYLDRIWDDTMPLSAGRRLIRDVDQFANLFERVHRLSLTIFVTGDNVKDTVVVGG</sequence>
<comment type="caution">
    <text evidence="1">The sequence shown here is derived from an EMBL/GenBank/DDBJ whole genome shotgun (WGS) entry which is preliminary data.</text>
</comment>
<protein>
    <submittedName>
        <fullName evidence="1">Uncharacterized protein</fullName>
    </submittedName>
</protein>
<reference evidence="1 2" key="1">
    <citation type="submission" date="2015-03" db="EMBL/GenBank/DDBJ databases">
        <title>RNA-seq based gene annotation and comparative genomics of four Zymoseptoria species reveal species-specific pathogenicity related genes and transposable element activity.</title>
        <authorList>
            <person name="Grandaubert J."/>
            <person name="Bhattacharyya A."/>
            <person name="Stukenbrock E.H."/>
        </authorList>
    </citation>
    <scope>NUCLEOTIDE SEQUENCE [LARGE SCALE GENOMIC DNA]</scope>
    <source>
        <strain evidence="1 2">Zb18110</strain>
    </source>
</reference>